<dbReference type="Proteomes" id="UP000288711">
    <property type="component" value="Unassembled WGS sequence"/>
</dbReference>
<evidence type="ECO:0000313" key="1">
    <source>
        <dbReference type="EMBL" id="EKA62273.1"/>
    </source>
</evidence>
<reference evidence="2" key="3">
    <citation type="submission" date="2017-11" db="EMBL/GenBank/DDBJ databases">
        <authorList>
            <person name="Seuylemezian A."/>
            <person name="Cooper K."/>
            <person name="Vaishampayan P."/>
        </authorList>
    </citation>
    <scope>NUCLEOTIDE SEQUENCE</scope>
    <source>
        <strain evidence="2">PVAS-1</strain>
    </source>
</reference>
<keyword evidence="4" id="KW-1185">Reference proteome</keyword>
<evidence type="ECO:0000313" key="4">
    <source>
        <dbReference type="Proteomes" id="UP000288711"/>
    </source>
</evidence>
<proteinExistence type="predicted"/>
<name>K1ET50_9MICO</name>
<evidence type="ECO:0000313" key="3">
    <source>
        <dbReference type="Proteomes" id="UP000004474"/>
    </source>
</evidence>
<dbReference type="Proteomes" id="UP000004474">
    <property type="component" value="Unassembled WGS sequence"/>
</dbReference>
<comment type="caution">
    <text evidence="1">The sequence shown here is derived from an EMBL/GenBank/DDBJ whole genome shotgun (WGS) entry which is preliminary data.</text>
</comment>
<sequence length="328" mass="36145">MNEAFLSKVGLVALRQAEVDEWLVQVLVALLHPLPPSRVQVVVGGSSLVQKAKLIRELATESGLTKEFEFAPGRTIRACLGDVEKWTSERDRVVHSYYGEHDGDSVRRFRSRDPKPVTVTTEDLEAVIDAFDDCIEDLRTLVDVLHRIVEGDAETDRWEKARQAVHELMIAGHAVERDLMGPIQDAVASRALLRVRIRGVRREIVEVDDSSLKEDEFIAVIDPARWYAEIISHTGETRTFGDTGWRDVTGLARQEGDATVVSASVRRIGDTVLASVEGGELATGPWPDQVHRLAERAFGPTPGDGPRIPAWFSSLEGFRPPGSGEAGG</sequence>
<evidence type="ECO:0000313" key="2">
    <source>
        <dbReference type="EMBL" id="RWU85754.1"/>
    </source>
</evidence>
<reference evidence="1 3" key="2">
    <citation type="journal article" date="2012" name="J. Bacteriol.">
        <title>Genome Sequence of Janibacter hoylei MTCC8307, Isolated from the Stratospheric Air.</title>
        <authorList>
            <person name="Pawar S.P."/>
            <person name="Dhotre D.P."/>
            <person name="Shetty S.A."/>
            <person name="Chowdhury S.P."/>
            <person name="Chaudhari B.L."/>
            <person name="Shouche Y.S."/>
        </authorList>
    </citation>
    <scope>NUCLEOTIDE SEQUENCE [LARGE SCALE GENOMIC DNA]</scope>
    <source>
        <strain evidence="1 3">PVAS-1</strain>
    </source>
</reference>
<reference evidence="2 4" key="1">
    <citation type="journal article" date="2009" name="Int. J. Syst. Evol. Microbiol.">
        <title>Janibacter hoylei sp. nov., Bacillus isronensis sp. nov. and Bacillus aryabhattai sp. nov., isolated from cryotubes used for collecting air from the upper atmosphere.</title>
        <authorList>
            <person name="Shivaji S."/>
            <person name="Chaturvedi P."/>
            <person name="Begum Z."/>
            <person name="Pindi P.K."/>
            <person name="Manorama R."/>
            <person name="Padmanaban D.A."/>
            <person name="Shouche Y.S."/>
            <person name="Pawar S."/>
            <person name="Vaishampayan P."/>
            <person name="Dutt C.B."/>
            <person name="Datta G.N."/>
            <person name="Manchanda R.K."/>
            <person name="Rao U.R."/>
            <person name="Bhargava P.M."/>
            <person name="Narlikar J.V."/>
        </authorList>
    </citation>
    <scope>NUCLEOTIDE SEQUENCE [LARGE SCALE GENOMIC DNA]</scope>
    <source>
        <strain evidence="2 4">PVAS-1</strain>
    </source>
</reference>
<dbReference type="EMBL" id="PIPF01000001">
    <property type="protein sequence ID" value="RWU85754.1"/>
    <property type="molecule type" value="Genomic_DNA"/>
</dbReference>
<dbReference type="RefSeq" id="WP_007924982.1">
    <property type="nucleotide sequence ID" value="NZ_ALWX01000011.1"/>
</dbReference>
<dbReference type="AlphaFoldDB" id="K1ET50"/>
<organism evidence="1 3">
    <name type="scientific">Janibacter hoylei PVAS-1</name>
    <dbReference type="NCBI Taxonomy" id="1210046"/>
    <lineage>
        <taxon>Bacteria</taxon>
        <taxon>Bacillati</taxon>
        <taxon>Actinomycetota</taxon>
        <taxon>Actinomycetes</taxon>
        <taxon>Micrococcales</taxon>
        <taxon>Intrasporangiaceae</taxon>
        <taxon>Janibacter</taxon>
    </lineage>
</organism>
<dbReference type="EMBL" id="ALWX01000011">
    <property type="protein sequence ID" value="EKA62273.1"/>
    <property type="molecule type" value="Genomic_DNA"/>
</dbReference>
<gene>
    <name evidence="1" type="ORF">B277_03068</name>
    <name evidence="2" type="ORF">CWN80_01975</name>
</gene>
<accession>K1ET50</accession>
<protein>
    <submittedName>
        <fullName evidence="1">Uncharacterized protein</fullName>
    </submittedName>
</protein>